<dbReference type="InterPro" id="IPR033138">
    <property type="entry name" value="Cu_oxidase_CS"/>
</dbReference>
<feature type="domain" description="Plastocyanin-like" evidence="10">
    <location>
        <begin position="488"/>
        <end position="606"/>
    </location>
</feature>
<feature type="domain" description="Plastocyanin-like" evidence="11">
    <location>
        <begin position="42"/>
        <end position="160"/>
    </location>
</feature>
<feature type="chain" id="PRO_5001996393" evidence="8">
    <location>
        <begin position="21"/>
        <end position="622"/>
    </location>
</feature>
<evidence type="ECO:0000259" key="9">
    <source>
        <dbReference type="Pfam" id="PF00394"/>
    </source>
</evidence>
<dbReference type="CDD" id="cd13850">
    <property type="entry name" value="CuRO_1_Abr2_like"/>
    <property type="match status" value="1"/>
</dbReference>
<evidence type="ECO:0000256" key="3">
    <source>
        <dbReference type="ARBA" id="ARBA00022729"/>
    </source>
</evidence>
<dbReference type="Proteomes" id="UP000030106">
    <property type="component" value="Unassembled WGS sequence"/>
</dbReference>
<dbReference type="InterPro" id="IPR001117">
    <property type="entry name" value="Cu-oxidase_2nd"/>
</dbReference>
<evidence type="ECO:0000313" key="12">
    <source>
        <dbReference type="EMBL" id="KGQ08759.1"/>
    </source>
</evidence>
<keyword evidence="7" id="KW-0325">Glycoprotein</keyword>
<dbReference type="InterPro" id="IPR045087">
    <property type="entry name" value="Cu-oxidase_fam"/>
</dbReference>
<dbReference type="InterPro" id="IPR011706">
    <property type="entry name" value="Cu-oxidase_C"/>
</dbReference>
<dbReference type="Gene3D" id="2.60.40.420">
    <property type="entry name" value="Cupredoxins - blue copper proteins"/>
    <property type="match status" value="3"/>
</dbReference>
<dbReference type="EMBL" id="ANFO01000547">
    <property type="protein sequence ID" value="KGQ08759.1"/>
    <property type="molecule type" value="Genomic_DNA"/>
</dbReference>
<dbReference type="SUPFAM" id="SSF49503">
    <property type="entry name" value="Cupredoxins"/>
    <property type="match status" value="3"/>
</dbReference>
<dbReference type="GO" id="GO:0005507">
    <property type="term" value="F:copper ion binding"/>
    <property type="evidence" value="ECO:0007669"/>
    <property type="project" value="InterPro"/>
</dbReference>
<evidence type="ECO:0000259" key="10">
    <source>
        <dbReference type="Pfam" id="PF07731"/>
    </source>
</evidence>
<dbReference type="InterPro" id="IPR008972">
    <property type="entry name" value="Cupredoxin"/>
</dbReference>
<evidence type="ECO:0000256" key="2">
    <source>
        <dbReference type="ARBA" id="ARBA00022723"/>
    </source>
</evidence>
<dbReference type="GO" id="GO:0016491">
    <property type="term" value="F:oxidoreductase activity"/>
    <property type="evidence" value="ECO:0007669"/>
    <property type="project" value="UniProtKB-KW"/>
</dbReference>
<dbReference type="InterPro" id="IPR002355">
    <property type="entry name" value="Cu_oxidase_Cu_BS"/>
</dbReference>
<dbReference type="eggNOG" id="KOG1263">
    <property type="taxonomic scope" value="Eukaryota"/>
</dbReference>
<evidence type="ECO:0000313" key="13">
    <source>
        <dbReference type="Proteomes" id="UP000030106"/>
    </source>
</evidence>
<gene>
    <name evidence="12" type="ORF">BBAD15_g5905</name>
</gene>
<feature type="domain" description="Plastocyanin-like" evidence="9">
    <location>
        <begin position="196"/>
        <end position="390"/>
    </location>
</feature>
<evidence type="ECO:0000256" key="4">
    <source>
        <dbReference type="ARBA" id="ARBA00022737"/>
    </source>
</evidence>
<dbReference type="SMR" id="A0A0A2W719"/>
<protein>
    <submittedName>
        <fullName evidence="12">Laccase-1</fullName>
    </submittedName>
</protein>
<dbReference type="Pfam" id="PF07731">
    <property type="entry name" value="Cu-oxidase_2"/>
    <property type="match status" value="1"/>
</dbReference>
<keyword evidence="4" id="KW-0677">Repeat</keyword>
<dbReference type="PROSITE" id="PS00080">
    <property type="entry name" value="MULTICOPPER_OXIDASE2"/>
    <property type="match status" value="1"/>
</dbReference>
<accession>A0A0A2W719</accession>
<dbReference type="CDD" id="cd13876">
    <property type="entry name" value="CuRO_2_Abr2_like"/>
    <property type="match status" value="1"/>
</dbReference>
<name>A0A0A2W719_BEABA</name>
<keyword evidence="6" id="KW-0186">Copper</keyword>
<dbReference type="Pfam" id="PF00394">
    <property type="entry name" value="Cu-oxidase"/>
    <property type="match status" value="1"/>
</dbReference>
<keyword evidence="2" id="KW-0479">Metal-binding</keyword>
<dbReference type="HOGENOM" id="CLU_006504_5_0_1"/>
<dbReference type="OrthoDB" id="2121828at2759"/>
<dbReference type="PANTHER" id="PTHR11709">
    <property type="entry name" value="MULTI-COPPER OXIDASE"/>
    <property type="match status" value="1"/>
</dbReference>
<sequence length="622" mass="68927">MLNKALWPLIACLVASLVAAANLPIVVEASASACAKEFELELTWERYAPLGISRKMLLVNGQTPGPELQFNQDDEVTVHVINSSPFNTTVHFHGTVNHCLEMQGTPWSDGVPGVTQLEIPRGREFTYRFKATQHGSYWYHSHSRIQIEDGLYGHIFIHPRPGVDSPFHLISADSSDVSAMVQAEKHSQAVAVFDLMHITSEEKWDITLASGIELSCYDRILFNGKGRMECLAAEDMQANLTPPQIGDLALVPGSTLTDRGCFPPKVMAAFGGDMEHFNESAIPHRIFYGCENGTDPLETFNVAQNSWVSFNVLGATNFATGAFSIDEHDMWVYAVDGSYIIPQRVQAISLSNGERYAVLVRPTRAGDFKMRFHASSAPQMITSYAVLSVSGGGPNPGLPRRHLRESAPWVTISGGPLSSNVTFYSDDRAHPYPAEPIPASADELHVLRMKLDGASYRWAMNSTGLRPANMDRWRSPLLFQPPEAHAARSDNVTLATRNGTWIDLVLLASVFPMPPHPVHKHGNKMYMIGSGTGAFRWASVDEAVEEIPAQFNLVNPPRRDTFITLLARQEMSWIVVRYQVTNPGAWLLHCHISNHMMGGMIMVLLDGVDVWPTVPDEYLDFH</sequence>
<dbReference type="CDD" id="cd13898">
    <property type="entry name" value="CuRO_3_Abr2_like"/>
    <property type="match status" value="1"/>
</dbReference>
<evidence type="ECO:0000256" key="8">
    <source>
        <dbReference type="SAM" id="SignalP"/>
    </source>
</evidence>
<feature type="signal peptide" evidence="8">
    <location>
        <begin position="1"/>
        <end position="20"/>
    </location>
</feature>
<comment type="caution">
    <text evidence="12">The sequence shown here is derived from an EMBL/GenBank/DDBJ whole genome shotgun (WGS) entry which is preliminary data.</text>
</comment>
<dbReference type="FunFam" id="2.60.40.420:FF:000036">
    <property type="entry name" value="L-ascorbate oxidase"/>
    <property type="match status" value="1"/>
</dbReference>
<evidence type="ECO:0000256" key="5">
    <source>
        <dbReference type="ARBA" id="ARBA00023002"/>
    </source>
</evidence>
<reference evidence="12 13" key="1">
    <citation type="submission" date="2012-10" db="EMBL/GenBank/DDBJ databases">
        <title>Genome sequencing and analysis of entomopathogenic fungi Beauveria bassiana D1-5.</title>
        <authorList>
            <person name="Li Q."/>
            <person name="Wang L."/>
            <person name="Zhang Z."/>
            <person name="Wang Q."/>
            <person name="Ren J."/>
            <person name="Wang M."/>
            <person name="Xu W."/>
            <person name="Wang J."/>
            <person name="Lu Y."/>
            <person name="Du Q."/>
            <person name="Sun Z."/>
        </authorList>
    </citation>
    <scope>NUCLEOTIDE SEQUENCE [LARGE SCALE GENOMIC DNA]</scope>
    <source>
        <strain evidence="12 13">D1-5</strain>
    </source>
</reference>
<evidence type="ECO:0000259" key="11">
    <source>
        <dbReference type="Pfam" id="PF07732"/>
    </source>
</evidence>
<dbReference type="InterPro" id="IPR011707">
    <property type="entry name" value="Cu-oxidase-like_N"/>
</dbReference>
<keyword evidence="3 8" id="KW-0732">Signal</keyword>
<proteinExistence type="inferred from homology"/>
<dbReference type="AlphaFoldDB" id="A0A0A2W719"/>
<dbReference type="Pfam" id="PF07732">
    <property type="entry name" value="Cu-oxidase_3"/>
    <property type="match status" value="1"/>
</dbReference>
<evidence type="ECO:0000256" key="6">
    <source>
        <dbReference type="ARBA" id="ARBA00023008"/>
    </source>
</evidence>
<dbReference type="PROSITE" id="PS00079">
    <property type="entry name" value="MULTICOPPER_OXIDASE1"/>
    <property type="match status" value="2"/>
</dbReference>
<evidence type="ECO:0000256" key="7">
    <source>
        <dbReference type="ARBA" id="ARBA00023180"/>
    </source>
</evidence>
<evidence type="ECO:0000256" key="1">
    <source>
        <dbReference type="ARBA" id="ARBA00010609"/>
    </source>
</evidence>
<organism evidence="12 13">
    <name type="scientific">Beauveria bassiana D1-5</name>
    <dbReference type="NCBI Taxonomy" id="1245745"/>
    <lineage>
        <taxon>Eukaryota</taxon>
        <taxon>Fungi</taxon>
        <taxon>Dikarya</taxon>
        <taxon>Ascomycota</taxon>
        <taxon>Pezizomycotina</taxon>
        <taxon>Sordariomycetes</taxon>
        <taxon>Hypocreomycetidae</taxon>
        <taxon>Hypocreales</taxon>
        <taxon>Cordycipitaceae</taxon>
        <taxon>Beauveria</taxon>
    </lineage>
</organism>
<keyword evidence="5" id="KW-0560">Oxidoreductase</keyword>
<dbReference type="STRING" id="1245745.A0A0A2W719"/>
<comment type="similarity">
    <text evidence="1">Belongs to the multicopper oxidase family.</text>
</comment>
<dbReference type="PANTHER" id="PTHR11709:SF488">
    <property type="entry name" value="LACCASE-RELATED"/>
    <property type="match status" value="1"/>
</dbReference>